<dbReference type="Proteomes" id="UP001652660">
    <property type="component" value="Chromosome 8e"/>
</dbReference>
<dbReference type="Pfam" id="PF00145">
    <property type="entry name" value="DNA_methylase"/>
    <property type="match status" value="1"/>
</dbReference>
<comment type="catalytic activity">
    <reaction evidence="8">
        <text>a 2'-deoxycytidine in DNA + S-adenosyl-L-methionine = a 5-methyl-2'-deoxycytidine in DNA + S-adenosyl-L-homocysteine + H(+)</text>
        <dbReference type="Rhea" id="RHEA:13681"/>
        <dbReference type="Rhea" id="RHEA-COMP:11369"/>
        <dbReference type="Rhea" id="RHEA-COMP:11370"/>
        <dbReference type="ChEBI" id="CHEBI:15378"/>
        <dbReference type="ChEBI" id="CHEBI:57856"/>
        <dbReference type="ChEBI" id="CHEBI:59789"/>
        <dbReference type="ChEBI" id="CHEBI:85452"/>
        <dbReference type="ChEBI" id="CHEBI:85454"/>
        <dbReference type="EC" id="2.1.1.37"/>
    </reaction>
</comment>
<reference evidence="13" key="1">
    <citation type="journal article" date="2025" name="Foods">
        <title>Unveiling the Microbial Signatures of Arabica Coffee Cherries: Insights into Ripeness Specific Diversity, Functional Traits, and Implications for Quality and Safety.</title>
        <authorList>
            <consortium name="RefSeq"/>
            <person name="Tenea G.N."/>
            <person name="Cifuentes V."/>
            <person name="Reyes P."/>
            <person name="Cevallos-Vallejos M."/>
        </authorList>
    </citation>
    <scope>NUCLEOTIDE SEQUENCE [LARGE SCALE GENOMIC DNA]</scope>
</reference>
<evidence type="ECO:0000256" key="2">
    <source>
        <dbReference type="ARBA" id="ARBA00011975"/>
    </source>
</evidence>
<dbReference type="OrthoDB" id="5376140at2759"/>
<dbReference type="InterPro" id="IPR001025">
    <property type="entry name" value="BAH_dom"/>
</dbReference>
<dbReference type="AlphaFoldDB" id="A0A6P6TUT9"/>
<keyword evidence="5 9" id="KW-0949">S-adenosyl-L-methionine</keyword>
<evidence type="ECO:0000256" key="6">
    <source>
        <dbReference type="ARBA" id="ARBA00023125"/>
    </source>
</evidence>
<dbReference type="InterPro" id="IPR043151">
    <property type="entry name" value="BAH_sf"/>
</dbReference>
<dbReference type="PROSITE" id="PS51038">
    <property type="entry name" value="BAH"/>
    <property type="match status" value="1"/>
</dbReference>
<dbReference type="Gene3D" id="3.90.120.10">
    <property type="entry name" value="DNA Methylase, subunit A, domain 2"/>
    <property type="match status" value="1"/>
</dbReference>
<dbReference type="GeneID" id="113704434"/>
<evidence type="ECO:0000259" key="12">
    <source>
        <dbReference type="PROSITE" id="PS51038"/>
    </source>
</evidence>
<dbReference type="EC" id="2.1.1.37" evidence="2"/>
<keyword evidence="6" id="KW-0238">DNA-binding</keyword>
<evidence type="ECO:0000256" key="8">
    <source>
        <dbReference type="ARBA" id="ARBA00047422"/>
    </source>
</evidence>
<feature type="domain" description="Chromo" evidence="11">
    <location>
        <begin position="799"/>
        <end position="852"/>
    </location>
</feature>
<feature type="region of interest" description="Disordered" evidence="10">
    <location>
        <begin position="1"/>
        <end position="52"/>
    </location>
</feature>
<name>A0A6P6TUT9_COFAR</name>
<dbReference type="InterPro" id="IPR029063">
    <property type="entry name" value="SAM-dependent_MTases_sf"/>
</dbReference>
<dbReference type="InterPro" id="IPR016197">
    <property type="entry name" value="Chromo-like_dom_sf"/>
</dbReference>
<protein>
    <recommendedName>
        <fullName evidence="2">DNA (cytosine-5-)-methyltransferase</fullName>
        <ecNumber evidence="2">2.1.1.37</ecNumber>
    </recommendedName>
</protein>
<dbReference type="PRINTS" id="PR00105">
    <property type="entry name" value="C5METTRFRASE"/>
</dbReference>
<dbReference type="PANTHER" id="PTHR10629">
    <property type="entry name" value="CYTOSINE-SPECIFIC METHYLTRANSFERASE"/>
    <property type="match status" value="1"/>
</dbReference>
<feature type="region of interest" description="Disordered" evidence="10">
    <location>
        <begin position="768"/>
        <end position="795"/>
    </location>
</feature>
<reference evidence="14" key="2">
    <citation type="submission" date="2025-08" db="UniProtKB">
        <authorList>
            <consortium name="RefSeq"/>
        </authorList>
    </citation>
    <scope>IDENTIFICATION</scope>
    <source>
        <tissue evidence="14">Leaves</tissue>
    </source>
</reference>
<organism evidence="13 14">
    <name type="scientific">Coffea arabica</name>
    <name type="common">Arabian coffee</name>
    <dbReference type="NCBI Taxonomy" id="13443"/>
    <lineage>
        <taxon>Eukaryota</taxon>
        <taxon>Viridiplantae</taxon>
        <taxon>Streptophyta</taxon>
        <taxon>Embryophyta</taxon>
        <taxon>Tracheophyta</taxon>
        <taxon>Spermatophyta</taxon>
        <taxon>Magnoliopsida</taxon>
        <taxon>eudicotyledons</taxon>
        <taxon>Gunneridae</taxon>
        <taxon>Pentapetalae</taxon>
        <taxon>asterids</taxon>
        <taxon>lamiids</taxon>
        <taxon>Gentianales</taxon>
        <taxon>Rubiaceae</taxon>
        <taxon>Ixoroideae</taxon>
        <taxon>Gardenieae complex</taxon>
        <taxon>Bertiereae - Coffeeae clade</taxon>
        <taxon>Coffeeae</taxon>
        <taxon>Coffea</taxon>
    </lineage>
</organism>
<feature type="region of interest" description="Disordered" evidence="10">
    <location>
        <begin position="265"/>
        <end position="294"/>
    </location>
</feature>
<feature type="region of interest" description="Disordered" evidence="10">
    <location>
        <begin position="444"/>
        <end position="466"/>
    </location>
</feature>
<dbReference type="GO" id="GO:0003886">
    <property type="term" value="F:DNA (cytosine-5-)-methyltransferase activity"/>
    <property type="evidence" value="ECO:0007669"/>
    <property type="project" value="UniProtKB-EC"/>
</dbReference>
<evidence type="ECO:0000256" key="4">
    <source>
        <dbReference type="ARBA" id="ARBA00022679"/>
    </source>
</evidence>
<dbReference type="PROSITE" id="PS00094">
    <property type="entry name" value="C5_MTASE_1"/>
    <property type="match status" value="1"/>
</dbReference>
<feature type="compositionally biased region" description="Basic and acidic residues" evidence="10">
    <location>
        <begin position="452"/>
        <end position="466"/>
    </location>
</feature>
<dbReference type="PROSITE" id="PS51679">
    <property type="entry name" value="SAM_MT_C5"/>
    <property type="match status" value="1"/>
</dbReference>
<evidence type="ECO:0000259" key="11">
    <source>
        <dbReference type="PROSITE" id="PS50013"/>
    </source>
</evidence>
<dbReference type="SMART" id="SM00298">
    <property type="entry name" value="CHROMO"/>
    <property type="match status" value="1"/>
</dbReference>
<dbReference type="SUPFAM" id="SSF54160">
    <property type="entry name" value="Chromo domain-like"/>
    <property type="match status" value="1"/>
</dbReference>
<dbReference type="GO" id="GO:0003677">
    <property type="term" value="F:DNA binding"/>
    <property type="evidence" value="ECO:0007669"/>
    <property type="project" value="UniProtKB-KW"/>
</dbReference>
<dbReference type="GO" id="GO:0032259">
    <property type="term" value="P:methylation"/>
    <property type="evidence" value="ECO:0007669"/>
    <property type="project" value="UniProtKB-KW"/>
</dbReference>
<keyword evidence="13" id="KW-1185">Reference proteome</keyword>
<keyword evidence="4 9" id="KW-0808">Transferase</keyword>
<dbReference type="SMART" id="SM00439">
    <property type="entry name" value="BAH"/>
    <property type="match status" value="1"/>
</dbReference>
<evidence type="ECO:0000256" key="9">
    <source>
        <dbReference type="PROSITE-ProRule" id="PRU01016"/>
    </source>
</evidence>
<evidence type="ECO:0000256" key="1">
    <source>
        <dbReference type="ARBA" id="ARBA00004123"/>
    </source>
</evidence>
<feature type="region of interest" description="Disordered" evidence="10">
    <location>
        <begin position="156"/>
        <end position="227"/>
    </location>
</feature>
<dbReference type="InterPro" id="IPR000953">
    <property type="entry name" value="Chromo/chromo_shadow_dom"/>
</dbReference>
<comment type="subcellular location">
    <subcellularLocation>
        <location evidence="1">Nucleus</location>
    </subcellularLocation>
</comment>
<dbReference type="PROSITE" id="PS50013">
    <property type="entry name" value="CHROMO_2"/>
    <property type="match status" value="1"/>
</dbReference>
<dbReference type="PROSITE" id="PS00598">
    <property type="entry name" value="CHROMO_1"/>
    <property type="match status" value="1"/>
</dbReference>
<dbReference type="Gene3D" id="3.40.50.150">
    <property type="entry name" value="Vaccinia Virus protein VP39"/>
    <property type="match status" value="2"/>
</dbReference>
<keyword evidence="3 9" id="KW-0489">Methyltransferase</keyword>
<keyword evidence="7" id="KW-0539">Nucleus</keyword>
<dbReference type="SUPFAM" id="SSF53335">
    <property type="entry name" value="S-adenosyl-L-methionine-dependent methyltransferases"/>
    <property type="match status" value="1"/>
</dbReference>
<dbReference type="FunFam" id="3.90.120.10:FF:000003">
    <property type="entry name" value="DNA (cytosine-5)-methyltransferase 1"/>
    <property type="match status" value="1"/>
</dbReference>
<comment type="similarity">
    <text evidence="9">Belongs to the class I-like SAM-binding methyltransferase superfamily. C5-methyltransferase family.</text>
</comment>
<evidence type="ECO:0000256" key="10">
    <source>
        <dbReference type="SAM" id="MobiDB-lite"/>
    </source>
</evidence>
<dbReference type="Pfam" id="PF01426">
    <property type="entry name" value="BAH"/>
    <property type="match status" value="1"/>
</dbReference>
<dbReference type="InterPro" id="IPR023779">
    <property type="entry name" value="Chromodomain_CS"/>
</dbReference>
<feature type="compositionally biased region" description="Low complexity" evidence="10">
    <location>
        <begin position="23"/>
        <end position="32"/>
    </location>
</feature>
<evidence type="ECO:0000313" key="14">
    <source>
        <dbReference type="RefSeq" id="XP_027082139.1"/>
    </source>
</evidence>
<feature type="region of interest" description="Disordered" evidence="10">
    <location>
        <begin position="309"/>
        <end position="332"/>
    </location>
</feature>
<evidence type="ECO:0000256" key="5">
    <source>
        <dbReference type="ARBA" id="ARBA00022691"/>
    </source>
</evidence>
<dbReference type="Gene3D" id="2.30.30.490">
    <property type="match status" value="1"/>
</dbReference>
<feature type="compositionally biased region" description="Basic residues" evidence="10">
    <location>
        <begin position="216"/>
        <end position="227"/>
    </location>
</feature>
<accession>A0A6P6TUT9</accession>
<proteinExistence type="inferred from homology"/>
<sequence length="1260" mass="142131">MATGKQPKDCNQLTSIIRRKSPRLLSSSRASSTPEAKPILNKKEKSRAASVNSEKSIVLSMHLENEEAEAIPLQIYDPNLEVKCLRRSPRYTTNKYRSSSESKLLALPSSASTTPEIQRRSSPRFLSKGKSANLTEMGGGFFGGSKKRLRFEENRSALHGSANGSGSKKVKVDFERLRKSPRSNKSLDEDGNGNLNRGFLALPKPGSSGKSDLRKCKLSGKSLRKSPRLNPDMCGELLALPEPGSSVEKLVSHEKRLRNRIITMHVGKEKEKAQKSGSERMDSAEGNESSNVSEKLLRSRKIRFKLPEASPKSELKAGSFGGSDKNNVSQKRLRSRKIEFKLTQISPNSDLAESSSGGSDFGDMGKKRLRNIGIEFELPEALENNNSKDDDVDVSDDSEKIETELVDVSAVENCEVAVLSEKFLRSRKIAYQIVGNEKVQEKSSLKKRGITRNKEPPVENKIPQKRESERKSVAFFVGEPIPEEEARERWGWRYDLKSHRSKNEGWILNAGEEDETILNVDFHYAQANVDGCVLSIGDCAYIKGEGRKKHIGRILEFFRTTQGEDYFRVQWYFRVEDTVIKEAATFHDEKRIFYSTMMNDNLLDCILSKVHVAEIPLAVGLESDTIPLADFYYDMEYSVEYSTFHNLQTDNSYKIDDSHSLQPVEGFHAPITATHLEVFSGSGPLKSELALLDLYSGCGGMSTGLGIGAKVSSIDVVTRWAVDLEKSACDSLKLNHPETQVRNESAEDFLELLKRWKQLCESYIFNDLKNPPEDGTDNQIEGESNETSKLANKDPDGEYEVSCLVDICYGDPNETGKHGLHFKVRWKGYGPDEDTWEPFEGLSNCQERIQDFVRNGLRSKILPLPGHVDVICGGPPCQGISGYNRYRNVEDPLTDERNQQIVVFMDIVEFLKPKFVLMENVVDILRLDGASLGRYALSRLVHMKYQARLGTIAAGCYGLPQFRLRVFIWGALPSERLPPFPLPTHDVVVRYWPPPEFERNTVAYDEGQPRKLEEAVFLQDAISDLPAVTNHESREKMAYDKPPGTDFQRYIRLSKEEMMGSTPIQVTEAKEQMLYDHRPYRLNEDNYLRVCQIPHRKGANFRDLPGVIVGDDNVVHRDTTKDTFVLPSGGPIVPDCVFTFEKGKSKRPFARLWWDETVPTVLTFPHHRSQAILHPEQDRVLTVRECARLQGFPDFYRFCGTIKERYCQIGNAVAIPVGKALGYTLGMTFQNLCGDEPLLTLPSNFSFLQPLKDEIVVLRN</sequence>
<dbReference type="InterPro" id="IPR023780">
    <property type="entry name" value="Chromo_domain"/>
</dbReference>
<evidence type="ECO:0000256" key="3">
    <source>
        <dbReference type="ARBA" id="ARBA00022603"/>
    </source>
</evidence>
<feature type="compositionally biased region" description="Polar residues" evidence="10">
    <location>
        <begin position="777"/>
        <end position="790"/>
    </location>
</feature>
<dbReference type="PANTHER" id="PTHR10629:SF34">
    <property type="entry name" value="DNA (CYTOSINE-5)-METHYLTRANSFERASE CMT2"/>
    <property type="match status" value="1"/>
</dbReference>
<feature type="domain" description="BAH" evidence="12">
    <location>
        <begin position="532"/>
        <end position="648"/>
    </location>
</feature>
<gene>
    <name evidence="14" type="primary">LOC113704434</name>
</gene>
<dbReference type="GO" id="GO:0005634">
    <property type="term" value="C:nucleus"/>
    <property type="evidence" value="ECO:0007669"/>
    <property type="project" value="UniProtKB-SubCell"/>
</dbReference>
<evidence type="ECO:0000256" key="7">
    <source>
        <dbReference type="ARBA" id="ARBA00023242"/>
    </source>
</evidence>
<dbReference type="Pfam" id="PF00385">
    <property type="entry name" value="Chromo"/>
    <property type="match status" value="1"/>
</dbReference>
<dbReference type="RefSeq" id="XP_027082139.1">
    <property type="nucleotide sequence ID" value="XM_027226338.2"/>
</dbReference>
<dbReference type="CDD" id="cd18635">
    <property type="entry name" value="CD_CMT3_like"/>
    <property type="match status" value="1"/>
</dbReference>
<feature type="active site" evidence="9">
    <location>
        <position position="877"/>
    </location>
</feature>
<dbReference type="InterPro" id="IPR018117">
    <property type="entry name" value="C5_DNA_meth_AS"/>
</dbReference>
<feature type="compositionally biased region" description="Basic and acidic residues" evidence="10">
    <location>
        <begin position="266"/>
        <end position="283"/>
    </location>
</feature>
<evidence type="ECO:0000313" key="13">
    <source>
        <dbReference type="Proteomes" id="UP001652660"/>
    </source>
</evidence>
<dbReference type="InterPro" id="IPR001525">
    <property type="entry name" value="C5_MeTfrase"/>
</dbReference>
<dbReference type="GO" id="GO:0044027">
    <property type="term" value="P:negative regulation of gene expression via chromosomal CpG island methylation"/>
    <property type="evidence" value="ECO:0007669"/>
    <property type="project" value="TreeGrafter"/>
</dbReference>
<dbReference type="GO" id="GO:0003682">
    <property type="term" value="F:chromatin binding"/>
    <property type="evidence" value="ECO:0007669"/>
    <property type="project" value="InterPro"/>
</dbReference>
<feature type="region of interest" description="Disordered" evidence="10">
    <location>
        <begin position="106"/>
        <end position="125"/>
    </location>
</feature>
<dbReference type="InterPro" id="IPR050390">
    <property type="entry name" value="C5-Methyltransferase"/>
</dbReference>